<reference evidence="3 4" key="3">
    <citation type="journal article" name="Genome Announc.">
        <title>Improved Draft Genome Sequence of Clostridium pasteurianum Strain ATCC 6013 (DSM 525) Using a Hybrid Next-Generation Sequencing Approach.</title>
        <authorList>
            <person name="Pyne M.E."/>
            <person name="Utturkar S."/>
            <person name="Brown S.D."/>
            <person name="Moo-Young M."/>
            <person name="Chung D.A."/>
            <person name="Chou C.P."/>
        </authorList>
    </citation>
    <scope>NUCLEOTIDE SEQUENCE [LARGE SCALE GENOMIC DNA]</scope>
    <source>
        <strain evidence="3 4">ATCC 6013</strain>
    </source>
</reference>
<feature type="transmembrane region" description="Helical" evidence="1">
    <location>
        <begin position="120"/>
        <end position="138"/>
    </location>
</feature>
<dbReference type="EMBL" id="JPGY02000001">
    <property type="protein sequence ID" value="KRU13538.1"/>
    <property type="molecule type" value="Genomic_DNA"/>
</dbReference>
<dbReference type="KEGG" id="cpat:CLPA_c03620"/>
<reference evidence="2 5" key="1">
    <citation type="journal article" date="2015" name="Genome Announc.">
        <title>Complete Genome Sequence of the Nitrogen-Fixing and Solvent-Producing Clostridium pasteurianum DSM 525.</title>
        <authorList>
            <person name="Poehlein A."/>
            <person name="Grosse-Honebrink A."/>
            <person name="Zhang Y."/>
            <person name="Minton N.P."/>
            <person name="Daniel R."/>
        </authorList>
    </citation>
    <scope>NUCLEOTIDE SEQUENCE [LARGE SCALE GENOMIC DNA]</scope>
    <source>
        <strain evidence="2">DSM 525</strain>
        <strain evidence="5">DSM 525 / ATCC 6013</strain>
    </source>
</reference>
<dbReference type="AlphaFoldDB" id="A0A0H3J179"/>
<reference evidence="3" key="2">
    <citation type="submission" date="2015-10" db="EMBL/GenBank/DDBJ databases">
        <title>Improved Draft Genome Sequence of Clostridium pasteurianum Strain ATCC 6013 (DSM 525) Using a Hybrid Next-Generation Sequencing Approach.</title>
        <authorList>
            <person name="Pyne M.E."/>
            <person name="Utturkar S.M."/>
            <person name="Brown S.D."/>
            <person name="Moo-Young M."/>
            <person name="Chung D.A."/>
            <person name="Chou P.C."/>
        </authorList>
    </citation>
    <scope>NUCLEOTIDE SEQUENCE</scope>
    <source>
        <strain evidence="3">ATCC 6013</strain>
    </source>
</reference>
<evidence type="ECO:0000313" key="5">
    <source>
        <dbReference type="Proteomes" id="UP000030905"/>
    </source>
</evidence>
<keyword evidence="1" id="KW-1133">Transmembrane helix</keyword>
<feature type="transmembrane region" description="Helical" evidence="1">
    <location>
        <begin position="227"/>
        <end position="249"/>
    </location>
</feature>
<dbReference type="KEGG" id="cpae:CPAST_c03620"/>
<feature type="transmembrane region" description="Helical" evidence="1">
    <location>
        <begin position="200"/>
        <end position="220"/>
    </location>
</feature>
<keyword evidence="5" id="KW-1185">Reference proteome</keyword>
<dbReference type="GeneID" id="93072606"/>
<dbReference type="EMBL" id="CP009268">
    <property type="protein sequence ID" value="AJA50450.1"/>
    <property type="molecule type" value="Genomic_DNA"/>
</dbReference>
<keyword evidence="1" id="KW-0812">Transmembrane</keyword>
<evidence type="ECO:0000313" key="3">
    <source>
        <dbReference type="EMBL" id="KRU13538.1"/>
    </source>
</evidence>
<feature type="transmembrane region" description="Helical" evidence="1">
    <location>
        <begin position="95"/>
        <end position="114"/>
    </location>
</feature>
<evidence type="ECO:0000256" key="1">
    <source>
        <dbReference type="SAM" id="Phobius"/>
    </source>
</evidence>
<feature type="transmembrane region" description="Helical" evidence="1">
    <location>
        <begin position="69"/>
        <end position="86"/>
    </location>
</feature>
<evidence type="ECO:0000313" key="2">
    <source>
        <dbReference type="EMBL" id="AJA50450.1"/>
    </source>
</evidence>
<sequence length="289" mass="32155">MKYKQIITILVIFTAILSLFASTFGVFSTGGIGQHDITSIYGNRVSIYGKGLYQNDSISVASQGIAQDIITMILGIPLLTASLYLSRKGLLKGKLLLSGTLAYFLYTYTSYSFLWMYNSLFLIYVMLMSISFFAFLLTMMSFDIESLPLHFNKKFPVKFLGSLFIFIGISIGLMWIGRIIPPLITHSIPPSLEHYTTLPIQALDLGFIVPLAFLTGILIIKKKPFGYLLSSIITTKGITMLTSITAMIIGQISLGVKVSSIELIIFPAFNLIIIYCLFLVMKNVKEIVK</sequence>
<dbReference type="PATRIC" id="fig|1262449.7.peg.344"/>
<dbReference type="RefSeq" id="WP_080751503.1">
    <property type="nucleotide sequence ID" value="NZ_ANZB01000001.1"/>
</dbReference>
<feature type="transmembrane region" description="Helical" evidence="1">
    <location>
        <begin position="261"/>
        <end position="281"/>
    </location>
</feature>
<dbReference type="Proteomes" id="UP000030905">
    <property type="component" value="Chromosome"/>
</dbReference>
<feature type="transmembrane region" description="Helical" evidence="1">
    <location>
        <begin position="7"/>
        <end position="27"/>
    </location>
</feature>
<name>A0A0H3J179_CLOPA</name>
<feature type="transmembrane region" description="Helical" evidence="1">
    <location>
        <begin position="159"/>
        <end position="180"/>
    </location>
</feature>
<organism evidence="2 5">
    <name type="scientific">Clostridium pasteurianum DSM 525 = ATCC 6013</name>
    <dbReference type="NCBI Taxonomy" id="1262449"/>
    <lineage>
        <taxon>Bacteria</taxon>
        <taxon>Bacillati</taxon>
        <taxon>Bacillota</taxon>
        <taxon>Clostridia</taxon>
        <taxon>Eubacteriales</taxon>
        <taxon>Clostridiaceae</taxon>
        <taxon>Clostridium</taxon>
    </lineage>
</organism>
<dbReference type="eggNOG" id="ENOG502ZBBG">
    <property type="taxonomic scope" value="Bacteria"/>
</dbReference>
<gene>
    <name evidence="2" type="ORF">CLPA_c03620</name>
    <name evidence="3" type="ORF">CP6013_02786</name>
</gene>
<evidence type="ECO:0000313" key="4">
    <source>
        <dbReference type="Proteomes" id="UP000028042"/>
    </source>
</evidence>
<accession>A0A0H3J179</accession>
<protein>
    <submittedName>
        <fullName evidence="2">Uncharacterized protein</fullName>
    </submittedName>
</protein>
<dbReference type="Proteomes" id="UP000028042">
    <property type="component" value="Unassembled WGS sequence"/>
</dbReference>
<proteinExistence type="predicted"/>
<keyword evidence="1" id="KW-0472">Membrane</keyword>